<evidence type="ECO:0000313" key="11">
    <source>
        <dbReference type="EMBL" id="KAJ2776351.1"/>
    </source>
</evidence>
<name>A0A9W8LEX7_9FUNG</name>
<keyword evidence="8 9" id="KW-0687">Ribonucleoprotein</keyword>
<dbReference type="Gene3D" id="2.30.30.100">
    <property type="match status" value="1"/>
</dbReference>
<dbReference type="GO" id="GO:0005682">
    <property type="term" value="C:U5 snRNP"/>
    <property type="evidence" value="ECO:0007669"/>
    <property type="project" value="TreeGrafter"/>
</dbReference>
<proteinExistence type="inferred from homology"/>
<keyword evidence="7 9" id="KW-0539">Nucleus</keyword>
<accession>A0A9W8LEX7</accession>
<evidence type="ECO:0000256" key="3">
    <source>
        <dbReference type="ARBA" id="ARBA00022664"/>
    </source>
</evidence>
<evidence type="ECO:0000313" key="12">
    <source>
        <dbReference type="Proteomes" id="UP001140217"/>
    </source>
</evidence>
<dbReference type="GO" id="GO:0005686">
    <property type="term" value="C:U2 snRNP"/>
    <property type="evidence" value="ECO:0007669"/>
    <property type="project" value="TreeGrafter"/>
</dbReference>
<dbReference type="EMBL" id="JANBUL010000370">
    <property type="protein sequence ID" value="KAJ2776351.1"/>
    <property type="molecule type" value="Genomic_DNA"/>
</dbReference>
<dbReference type="SMART" id="SM00651">
    <property type="entry name" value="Sm"/>
    <property type="match status" value="1"/>
</dbReference>
<dbReference type="GO" id="GO:0097526">
    <property type="term" value="C:spliceosomal tri-snRNP complex"/>
    <property type="evidence" value="ECO:0007669"/>
    <property type="project" value="TreeGrafter"/>
</dbReference>
<comment type="similarity">
    <text evidence="2 9">Belongs to the snRNP Sm proteins family.</text>
</comment>
<evidence type="ECO:0000256" key="4">
    <source>
        <dbReference type="ARBA" id="ARBA00022728"/>
    </source>
</evidence>
<feature type="domain" description="Sm" evidence="10">
    <location>
        <begin position="4"/>
        <end position="76"/>
    </location>
</feature>
<keyword evidence="4 9" id="KW-0747">Spliceosome</keyword>
<dbReference type="FunFam" id="2.30.30.100:FF:000023">
    <property type="entry name" value="Small nuclear ribonucleoprotein G"/>
    <property type="match status" value="1"/>
</dbReference>
<evidence type="ECO:0000256" key="8">
    <source>
        <dbReference type="ARBA" id="ARBA00023274"/>
    </source>
</evidence>
<keyword evidence="12" id="KW-1185">Reference proteome</keyword>
<dbReference type="InterPro" id="IPR034098">
    <property type="entry name" value="Sm_G"/>
</dbReference>
<keyword evidence="3 9" id="KW-0507">mRNA processing</keyword>
<protein>
    <recommendedName>
        <fullName evidence="9">Small nuclear ribonucleoprotein G</fullName>
        <shortName evidence="9">snRNP-G</shortName>
    </recommendedName>
</protein>
<dbReference type="Pfam" id="PF01423">
    <property type="entry name" value="LSM"/>
    <property type="match status" value="1"/>
</dbReference>
<sequence>MAKAAAPELKQCMDRRLRLELNANRHIIGVLRGYDAFMNVNLEDAREVISEDEFIPMGHTVVRGNSIVMIEALEPLGK</sequence>
<evidence type="ECO:0000256" key="9">
    <source>
        <dbReference type="RuleBase" id="RU365052"/>
    </source>
</evidence>
<dbReference type="InterPro" id="IPR001163">
    <property type="entry name" value="Sm_dom_euk/arc"/>
</dbReference>
<dbReference type="GO" id="GO:0003723">
    <property type="term" value="F:RNA binding"/>
    <property type="evidence" value="ECO:0007669"/>
    <property type="project" value="UniProtKB-UniRule"/>
</dbReference>
<evidence type="ECO:0000259" key="10">
    <source>
        <dbReference type="PROSITE" id="PS52002"/>
    </source>
</evidence>
<evidence type="ECO:0000256" key="6">
    <source>
        <dbReference type="ARBA" id="ARBA00023187"/>
    </source>
</evidence>
<reference evidence="11" key="1">
    <citation type="submission" date="2022-07" db="EMBL/GenBank/DDBJ databases">
        <title>Phylogenomic reconstructions and comparative analyses of Kickxellomycotina fungi.</title>
        <authorList>
            <person name="Reynolds N.K."/>
            <person name="Stajich J.E."/>
            <person name="Barry K."/>
            <person name="Grigoriev I.V."/>
            <person name="Crous P."/>
            <person name="Smith M.E."/>
        </authorList>
    </citation>
    <scope>NUCLEOTIDE SEQUENCE</scope>
    <source>
        <strain evidence="11">NBRC 105414</strain>
    </source>
</reference>
<dbReference type="InterPro" id="IPR010920">
    <property type="entry name" value="LSM_dom_sf"/>
</dbReference>
<evidence type="ECO:0000256" key="5">
    <source>
        <dbReference type="ARBA" id="ARBA00022884"/>
    </source>
</evidence>
<dbReference type="GO" id="GO:0005687">
    <property type="term" value="C:U4 snRNP"/>
    <property type="evidence" value="ECO:0007669"/>
    <property type="project" value="TreeGrafter"/>
</dbReference>
<evidence type="ECO:0000256" key="1">
    <source>
        <dbReference type="ARBA" id="ARBA00004123"/>
    </source>
</evidence>
<dbReference type="GO" id="GO:0005689">
    <property type="term" value="C:U12-type spliceosomal complex"/>
    <property type="evidence" value="ECO:0007669"/>
    <property type="project" value="TreeGrafter"/>
</dbReference>
<dbReference type="GO" id="GO:0071004">
    <property type="term" value="C:U2-type prespliceosome"/>
    <property type="evidence" value="ECO:0007669"/>
    <property type="project" value="TreeGrafter"/>
</dbReference>
<dbReference type="GO" id="GO:0005685">
    <property type="term" value="C:U1 snRNP"/>
    <property type="evidence" value="ECO:0007669"/>
    <property type="project" value="TreeGrafter"/>
</dbReference>
<comment type="subcellular location">
    <subcellularLocation>
        <location evidence="1 9">Nucleus</location>
    </subcellularLocation>
</comment>
<comment type="caution">
    <text evidence="11">The sequence shown here is derived from an EMBL/GenBank/DDBJ whole genome shotgun (WGS) entry which is preliminary data.</text>
</comment>
<dbReference type="InterPro" id="IPR047575">
    <property type="entry name" value="Sm"/>
</dbReference>
<keyword evidence="6 9" id="KW-0508">mRNA splicing</keyword>
<dbReference type="GO" id="GO:0071011">
    <property type="term" value="C:precatalytic spliceosome"/>
    <property type="evidence" value="ECO:0007669"/>
    <property type="project" value="TreeGrafter"/>
</dbReference>
<dbReference type="CDD" id="cd01719">
    <property type="entry name" value="Sm_G"/>
    <property type="match status" value="1"/>
</dbReference>
<evidence type="ECO:0000256" key="2">
    <source>
        <dbReference type="ARBA" id="ARBA00006850"/>
    </source>
</evidence>
<dbReference type="AlphaFoldDB" id="A0A9W8LEX7"/>
<organism evidence="11 12">
    <name type="scientific">Coemansia javaensis</name>
    <dbReference type="NCBI Taxonomy" id="2761396"/>
    <lineage>
        <taxon>Eukaryota</taxon>
        <taxon>Fungi</taxon>
        <taxon>Fungi incertae sedis</taxon>
        <taxon>Zoopagomycota</taxon>
        <taxon>Kickxellomycotina</taxon>
        <taxon>Kickxellomycetes</taxon>
        <taxon>Kickxellales</taxon>
        <taxon>Kickxellaceae</taxon>
        <taxon>Coemansia</taxon>
    </lineage>
</organism>
<dbReference type="OrthoDB" id="2146at2759"/>
<dbReference type="GO" id="GO:0000387">
    <property type="term" value="P:spliceosomal snRNP assembly"/>
    <property type="evidence" value="ECO:0007669"/>
    <property type="project" value="UniProtKB-UniRule"/>
</dbReference>
<keyword evidence="5 9" id="KW-0694">RNA-binding</keyword>
<gene>
    <name evidence="11" type="ORF">H4R18_005716</name>
</gene>
<dbReference type="InterPro" id="IPR044641">
    <property type="entry name" value="Lsm7/SmG-like"/>
</dbReference>
<dbReference type="PANTHER" id="PTHR10553:SF2">
    <property type="entry name" value="SMALL NUCLEAR RIBONUCLEOPROTEIN G"/>
    <property type="match status" value="1"/>
</dbReference>
<dbReference type="GO" id="GO:0071013">
    <property type="term" value="C:catalytic step 2 spliceosome"/>
    <property type="evidence" value="ECO:0007669"/>
    <property type="project" value="TreeGrafter"/>
</dbReference>
<comment type="function">
    <text evidence="9">Plays a role in pre-mRNA splicing.</text>
</comment>
<dbReference type="Proteomes" id="UP001140217">
    <property type="component" value="Unassembled WGS sequence"/>
</dbReference>
<dbReference type="PROSITE" id="PS52002">
    <property type="entry name" value="SM"/>
    <property type="match status" value="1"/>
</dbReference>
<evidence type="ECO:0000256" key="7">
    <source>
        <dbReference type="ARBA" id="ARBA00023242"/>
    </source>
</evidence>
<dbReference type="SUPFAM" id="SSF50182">
    <property type="entry name" value="Sm-like ribonucleoproteins"/>
    <property type="match status" value="1"/>
</dbReference>
<dbReference type="GO" id="GO:0034719">
    <property type="term" value="C:SMN-Sm protein complex"/>
    <property type="evidence" value="ECO:0007669"/>
    <property type="project" value="TreeGrafter"/>
</dbReference>
<dbReference type="PANTHER" id="PTHR10553">
    <property type="entry name" value="SMALL NUCLEAR RIBONUCLEOPROTEIN"/>
    <property type="match status" value="1"/>
</dbReference>